<sequence length="84" mass="9561">MPNWRSALMMPALVPNAAWMVVPWKLPQPMPTHEVDRPSSGGSASANLWKPFNLPHRTGWWTQQTEVEAARISMQKQMFCCVLV</sequence>
<dbReference type="AlphaFoldDB" id="A0A915CYK7"/>
<name>A0A915CYK7_9BILA</name>
<evidence type="ECO:0000313" key="2">
    <source>
        <dbReference type="Proteomes" id="UP000887574"/>
    </source>
</evidence>
<dbReference type="Proteomes" id="UP000887574">
    <property type="component" value="Unplaced"/>
</dbReference>
<feature type="chain" id="PRO_5038123689" evidence="1">
    <location>
        <begin position="20"/>
        <end position="84"/>
    </location>
</feature>
<keyword evidence="2" id="KW-1185">Reference proteome</keyword>
<proteinExistence type="predicted"/>
<dbReference type="WBParaSite" id="jg13649">
    <property type="protein sequence ID" value="jg13649"/>
    <property type="gene ID" value="jg13649"/>
</dbReference>
<organism evidence="2 3">
    <name type="scientific">Ditylenchus dipsaci</name>
    <dbReference type="NCBI Taxonomy" id="166011"/>
    <lineage>
        <taxon>Eukaryota</taxon>
        <taxon>Metazoa</taxon>
        <taxon>Ecdysozoa</taxon>
        <taxon>Nematoda</taxon>
        <taxon>Chromadorea</taxon>
        <taxon>Rhabditida</taxon>
        <taxon>Tylenchina</taxon>
        <taxon>Tylenchomorpha</taxon>
        <taxon>Sphaerularioidea</taxon>
        <taxon>Anguinidae</taxon>
        <taxon>Anguininae</taxon>
        <taxon>Ditylenchus</taxon>
    </lineage>
</organism>
<feature type="signal peptide" evidence="1">
    <location>
        <begin position="1"/>
        <end position="19"/>
    </location>
</feature>
<protein>
    <submittedName>
        <fullName evidence="3">Secreted protein</fullName>
    </submittedName>
</protein>
<accession>A0A915CYK7</accession>
<evidence type="ECO:0000256" key="1">
    <source>
        <dbReference type="SAM" id="SignalP"/>
    </source>
</evidence>
<keyword evidence="1" id="KW-0732">Signal</keyword>
<reference evidence="3" key="1">
    <citation type="submission" date="2022-11" db="UniProtKB">
        <authorList>
            <consortium name="WormBaseParasite"/>
        </authorList>
    </citation>
    <scope>IDENTIFICATION</scope>
</reference>
<evidence type="ECO:0000313" key="3">
    <source>
        <dbReference type="WBParaSite" id="jg13649"/>
    </source>
</evidence>